<accession>A0AAN3A365</accession>
<comment type="caution">
    <text evidence="1">The sequence shown here is derived from an EMBL/GenBank/DDBJ whole genome shotgun (WGS) entry which is preliminary data.</text>
</comment>
<sequence length="525" mass="57265">MIIQLLNNISMAKKTISRLSVLAVLIVFLAACSKTSEYTNVIPADASVVASINLKSLASKAGLDDKENEAAKQKVLEALKSGMNAATFQQLEKVMKNPGESGIDVESPFYVFSSSSFPYPTVVGKVNNEDKLHASLDVMAKEQICQPVGEADGYSFTTMNSGLLVFNSSTILVVNVSGTTQTDKAKEAITNLLKQTASNSIVKSGAFQKMEKQKSDINFFASMTAIPSTYRDQITMGLPTEVKAEDITLIGGLNFEKGKIALKTENYTENEAVKALLKKQMESVGKANNTFVKYFPASTLMFFNVGVKGGELYNLLSENKEFRNTVSIAKADEVKELFSSFNGDISAGLINVTMSSAPTFMMYADVKNGNALEMIYKNKESLGLKRGEDIMQLGKDEYVYKTRGMNIFFGIKDKQMYATNDELLYKNVGKAADKSVKDAPYASDMKGKSLFIAINAEAILDLPIVKMVAGFGGQEAKTYIELANKVSYLSMSSEGEVSEIDLCLKDKDVNALKQIVDFAKQFAGM</sequence>
<reference evidence="1 2" key="1">
    <citation type="submission" date="2007-03" db="EMBL/GenBank/DDBJ databases">
        <authorList>
            <person name="Fulton L."/>
            <person name="Clifton S."/>
            <person name="Fulton B."/>
            <person name="Xu J."/>
            <person name="Minx P."/>
            <person name="Pepin K.H."/>
            <person name="Johnson M."/>
            <person name="Thiruvilangam P."/>
            <person name="Bhonagiri V."/>
            <person name="Nash W.E."/>
            <person name="Mardis E.R."/>
            <person name="Wilson R.K."/>
        </authorList>
    </citation>
    <scope>NUCLEOTIDE SEQUENCE [LARGE SCALE GENOMIC DNA]</scope>
    <source>
        <strain evidence="2">ATCC 8483 / DSM 1896 / JCM 5824 / BCRC 10623 / CCUG 4943 / NCTC 11153</strain>
    </source>
</reference>
<proteinExistence type="predicted"/>
<protein>
    <recommendedName>
        <fullName evidence="3">DUF4836 family protein</fullName>
    </recommendedName>
</protein>
<dbReference type="InterPro" id="IPR032276">
    <property type="entry name" value="DUF4836"/>
</dbReference>
<evidence type="ECO:0000313" key="1">
    <source>
        <dbReference type="EMBL" id="EDO09269.1"/>
    </source>
</evidence>
<dbReference type="Proteomes" id="UP000005475">
    <property type="component" value="Unassembled WGS sequence"/>
</dbReference>
<dbReference type="Pfam" id="PF16120">
    <property type="entry name" value="DUF4836"/>
    <property type="match status" value="1"/>
</dbReference>
<dbReference type="EMBL" id="AAXF02000054">
    <property type="protein sequence ID" value="EDO09269.1"/>
    <property type="molecule type" value="Genomic_DNA"/>
</dbReference>
<evidence type="ECO:0000313" key="2">
    <source>
        <dbReference type="Proteomes" id="UP000005475"/>
    </source>
</evidence>
<organism evidence="1 2">
    <name type="scientific">Bacteroides ovatus (strain ATCC 8483 / DSM 1896 / JCM 5824 / BCRC 10623 / CCUG 4943 / NCTC 11153)</name>
    <dbReference type="NCBI Taxonomy" id="411476"/>
    <lineage>
        <taxon>Bacteria</taxon>
        <taxon>Pseudomonadati</taxon>
        <taxon>Bacteroidota</taxon>
        <taxon>Bacteroidia</taxon>
        <taxon>Bacteroidales</taxon>
        <taxon>Bacteroidaceae</taxon>
        <taxon>Bacteroides</taxon>
    </lineage>
</organism>
<evidence type="ECO:0008006" key="3">
    <source>
        <dbReference type="Google" id="ProtNLM"/>
    </source>
</evidence>
<dbReference type="AlphaFoldDB" id="A0AAN3A365"/>
<gene>
    <name evidence="1" type="ORF">BACOVA_05129</name>
</gene>
<reference evidence="2" key="2">
    <citation type="submission" date="2007-04" db="EMBL/GenBank/DDBJ databases">
        <title>Draft genome sequence of Bacteroides ovatus (ATCC 8483).</title>
        <authorList>
            <person name="Sudarsanam P."/>
            <person name="Ley R."/>
            <person name="Guruge J."/>
            <person name="Turnbaugh P.J."/>
            <person name="Mahowald M."/>
            <person name="Liep D."/>
            <person name="Gordon J."/>
        </authorList>
    </citation>
    <scope>NUCLEOTIDE SEQUENCE [LARGE SCALE GENOMIC DNA]</scope>
    <source>
        <strain evidence="2">ATCC 8483 / DSM 1896 / JCM 5824 / BCRC 10623 / CCUG 4943 / NCTC 11153</strain>
    </source>
</reference>
<name>A0AAN3A365_BACO1</name>